<proteinExistence type="predicted"/>
<dbReference type="InterPro" id="IPR036527">
    <property type="entry name" value="SCP2_sterol-bd_dom_sf"/>
</dbReference>
<dbReference type="CDD" id="cd00090">
    <property type="entry name" value="HTH_ARSR"/>
    <property type="match status" value="1"/>
</dbReference>
<dbReference type="AlphaFoldDB" id="A0AAE2ZTG4"/>
<keyword evidence="3" id="KW-0804">Transcription</keyword>
<keyword evidence="2" id="KW-0238">DNA-binding</keyword>
<gene>
    <name evidence="5" type="ORF">K1W69_18900</name>
</gene>
<dbReference type="EMBL" id="JAICBX010000003">
    <property type="protein sequence ID" value="MBW8639272.1"/>
    <property type="molecule type" value="Genomic_DNA"/>
</dbReference>
<dbReference type="InterPro" id="IPR002577">
    <property type="entry name" value="HTH_HxlR"/>
</dbReference>
<keyword evidence="1" id="KW-0805">Transcription regulation</keyword>
<evidence type="ECO:0000259" key="4">
    <source>
        <dbReference type="PROSITE" id="PS51118"/>
    </source>
</evidence>
<evidence type="ECO:0000313" key="6">
    <source>
        <dbReference type="Proteomes" id="UP001196509"/>
    </source>
</evidence>
<evidence type="ECO:0000256" key="3">
    <source>
        <dbReference type="ARBA" id="ARBA00023163"/>
    </source>
</evidence>
<dbReference type="Gene3D" id="1.10.10.10">
    <property type="entry name" value="Winged helix-like DNA-binding domain superfamily/Winged helix DNA-binding domain"/>
    <property type="match status" value="1"/>
</dbReference>
<accession>A0AAE2ZTG4</accession>
<dbReference type="GO" id="GO:0003677">
    <property type="term" value="F:DNA binding"/>
    <property type="evidence" value="ECO:0007669"/>
    <property type="project" value="UniProtKB-KW"/>
</dbReference>
<name>A0AAE2ZTG4_9HYPH</name>
<sequence length="229" mass="26401">MKTYGQFCPIAKASEVFCERWTSLILRDLAVGATRFSQLQRGIPLASPTLLSRRLKQLEAEGVVERRRAEGRQSWTYHLTPAGEEFVPIVIALGVWGQRWTRRQLQEHEIDLDLLLWAMENSVNPSAFKKERAVVEIQFTDQPAHKRRWWFLNEKERCELCIKEPGFDVDLYVRSDLPTLIYVWRGDMSLTQALEADRLEAHGDRMAAKTLRAWLGVSSLAHVQPAGQE</sequence>
<dbReference type="SUPFAM" id="SSF55718">
    <property type="entry name" value="SCP-like"/>
    <property type="match status" value="1"/>
</dbReference>
<dbReference type="PANTHER" id="PTHR33204">
    <property type="entry name" value="TRANSCRIPTIONAL REGULATOR, MARR FAMILY"/>
    <property type="match status" value="1"/>
</dbReference>
<keyword evidence="6" id="KW-1185">Reference proteome</keyword>
<dbReference type="Proteomes" id="UP001196509">
    <property type="component" value="Unassembled WGS sequence"/>
</dbReference>
<reference evidence="5" key="1">
    <citation type="submission" date="2021-08" db="EMBL/GenBank/DDBJ databases">
        <title>Hoeflea bacterium WL0058 sp. nov., isolated from the sediment.</title>
        <authorList>
            <person name="Wang L."/>
            <person name="Zhang D."/>
        </authorList>
    </citation>
    <scope>NUCLEOTIDE SEQUENCE</scope>
    <source>
        <strain evidence="5">WL0058</strain>
    </source>
</reference>
<organism evidence="5 6">
    <name type="scientific">Flavimaribacter sediminis</name>
    <dbReference type="NCBI Taxonomy" id="2865987"/>
    <lineage>
        <taxon>Bacteria</taxon>
        <taxon>Pseudomonadati</taxon>
        <taxon>Pseudomonadota</taxon>
        <taxon>Alphaproteobacteria</taxon>
        <taxon>Hyphomicrobiales</taxon>
        <taxon>Rhizobiaceae</taxon>
        <taxon>Flavimaribacter</taxon>
    </lineage>
</organism>
<evidence type="ECO:0000256" key="2">
    <source>
        <dbReference type="ARBA" id="ARBA00023125"/>
    </source>
</evidence>
<dbReference type="GO" id="GO:0006355">
    <property type="term" value="P:regulation of DNA-templated transcription"/>
    <property type="evidence" value="ECO:0007669"/>
    <property type="project" value="UniProtKB-ARBA"/>
</dbReference>
<dbReference type="PANTHER" id="PTHR33204:SF18">
    <property type="entry name" value="TRANSCRIPTIONAL REGULATORY PROTEIN"/>
    <property type="match status" value="1"/>
</dbReference>
<dbReference type="Gene3D" id="3.30.1050.10">
    <property type="entry name" value="SCP2 sterol-binding domain"/>
    <property type="match status" value="1"/>
</dbReference>
<dbReference type="InterPro" id="IPR011991">
    <property type="entry name" value="ArsR-like_HTH"/>
</dbReference>
<protein>
    <submittedName>
        <fullName evidence="5">Helix-turn-helix transcriptional regulator</fullName>
    </submittedName>
</protein>
<evidence type="ECO:0000313" key="5">
    <source>
        <dbReference type="EMBL" id="MBW8639272.1"/>
    </source>
</evidence>
<dbReference type="SUPFAM" id="SSF46785">
    <property type="entry name" value="Winged helix' DNA-binding domain"/>
    <property type="match status" value="1"/>
</dbReference>
<feature type="domain" description="HTH hxlR-type" evidence="4">
    <location>
        <begin position="8"/>
        <end position="105"/>
    </location>
</feature>
<dbReference type="RefSeq" id="WP_220229970.1">
    <property type="nucleotide sequence ID" value="NZ_JAICBX010000003.1"/>
</dbReference>
<evidence type="ECO:0000256" key="1">
    <source>
        <dbReference type="ARBA" id="ARBA00023015"/>
    </source>
</evidence>
<dbReference type="InterPro" id="IPR036390">
    <property type="entry name" value="WH_DNA-bd_sf"/>
</dbReference>
<comment type="caution">
    <text evidence="5">The sequence shown here is derived from an EMBL/GenBank/DDBJ whole genome shotgun (WGS) entry which is preliminary data.</text>
</comment>
<dbReference type="PROSITE" id="PS51118">
    <property type="entry name" value="HTH_HXLR"/>
    <property type="match status" value="1"/>
</dbReference>
<dbReference type="InterPro" id="IPR036388">
    <property type="entry name" value="WH-like_DNA-bd_sf"/>
</dbReference>
<dbReference type="Pfam" id="PF01638">
    <property type="entry name" value="HxlR"/>
    <property type="match status" value="1"/>
</dbReference>